<evidence type="ECO:0000313" key="1">
    <source>
        <dbReference type="EMBL" id="WNZ25359.1"/>
    </source>
</evidence>
<reference evidence="1" key="1">
    <citation type="submission" date="2020-05" db="EMBL/GenBank/DDBJ databases">
        <authorList>
            <person name="Zhu T."/>
            <person name="Keshari N."/>
            <person name="Lu X."/>
        </authorList>
    </citation>
    <scope>NUCLEOTIDE SEQUENCE</scope>
    <source>
        <strain evidence="1">NK1-12</strain>
    </source>
</reference>
<sequence length="147" mass="15902">MSWLIPVRPLAWAIAVLIWLCSWSIAPAALALIQIKLTNLSYHECPPELAEGAITSGGTSMAANCFIVTGKAENSSGKPIINADIYGRIYDANDNPILQNRTRLGSIDEVPPGISDFELRISVPANQPTPLKLKQFKASGFTGVVRR</sequence>
<dbReference type="AlphaFoldDB" id="A0AA96WHS9"/>
<dbReference type="EMBL" id="CP053586">
    <property type="protein sequence ID" value="WNZ25359.1"/>
    <property type="molecule type" value="Genomic_DNA"/>
</dbReference>
<dbReference type="RefSeq" id="WP_316431502.1">
    <property type="nucleotide sequence ID" value="NZ_CP053586.1"/>
</dbReference>
<organism evidence="1">
    <name type="scientific">Leptolyngbya sp. NK1-12</name>
    <dbReference type="NCBI Taxonomy" id="2547451"/>
    <lineage>
        <taxon>Bacteria</taxon>
        <taxon>Bacillati</taxon>
        <taxon>Cyanobacteriota</taxon>
        <taxon>Cyanophyceae</taxon>
        <taxon>Leptolyngbyales</taxon>
        <taxon>Leptolyngbyaceae</taxon>
        <taxon>Leptolyngbya group</taxon>
        <taxon>Leptolyngbya</taxon>
    </lineage>
</organism>
<gene>
    <name evidence="1" type="ORF">HJG54_22565</name>
</gene>
<accession>A0AA96WHS9</accession>
<dbReference type="NCBIfam" id="NF038353">
    <property type="entry name" value="FxLYD_dom"/>
    <property type="match status" value="1"/>
</dbReference>
<proteinExistence type="predicted"/>
<name>A0AA96WHS9_9CYAN</name>
<evidence type="ECO:0008006" key="2">
    <source>
        <dbReference type="Google" id="ProtNLM"/>
    </source>
</evidence>
<protein>
    <recommendedName>
        <fullName evidence="2">Biotin carboxylase</fullName>
    </recommendedName>
</protein>
<dbReference type="InterPro" id="IPR047676">
    <property type="entry name" value="FxLYD_dom"/>
</dbReference>